<protein>
    <recommendedName>
        <fullName evidence="3">RNA-binding protein</fullName>
    </recommendedName>
</protein>
<dbReference type="OrthoDB" id="194319at2"/>
<dbReference type="Proteomes" id="UP000247099">
    <property type="component" value="Unassembled WGS sequence"/>
</dbReference>
<dbReference type="Pfam" id="PF05991">
    <property type="entry name" value="NYN_YacP"/>
    <property type="match status" value="1"/>
</dbReference>
<sequence length="161" mass="18086">MSAGRYLLVDAYNVIYATDSLRRLLQEGQDAACDRLAEIVRAIHDAEAVRVAMVLDSRNDKLEVEHPFGKKSFEYLYAPSDLTADGVIERIVRRAHDPGKVTVASNDNLVREATRSAGAIALRPQELMEWARGCEKRLEQDAIRRNAENAKAFRNGLDINF</sequence>
<reference evidence="1 2" key="1">
    <citation type="submission" date="2018-05" db="EMBL/GenBank/DDBJ databases">
        <title>Coraliomargarita sinensis sp. nov., isolated from a marine solar saltern.</title>
        <authorList>
            <person name="Zhou L.Y."/>
        </authorList>
    </citation>
    <scope>NUCLEOTIDE SEQUENCE [LARGE SCALE GENOMIC DNA]</scope>
    <source>
        <strain evidence="1 2">WN38</strain>
    </source>
</reference>
<evidence type="ECO:0000313" key="2">
    <source>
        <dbReference type="Proteomes" id="UP000247099"/>
    </source>
</evidence>
<keyword evidence="2" id="KW-1185">Reference proteome</keyword>
<dbReference type="InParanoid" id="A0A317ZL32"/>
<evidence type="ECO:0008006" key="3">
    <source>
        <dbReference type="Google" id="ProtNLM"/>
    </source>
</evidence>
<accession>A0A317ZL32</accession>
<gene>
    <name evidence="1" type="ORF">DDZ13_05660</name>
</gene>
<comment type="caution">
    <text evidence="1">The sequence shown here is derived from an EMBL/GenBank/DDBJ whole genome shotgun (WGS) entry which is preliminary data.</text>
</comment>
<dbReference type="PANTHER" id="PTHR34547">
    <property type="entry name" value="YACP-LIKE NYN DOMAIN PROTEIN"/>
    <property type="match status" value="1"/>
</dbReference>
<name>A0A317ZL32_9BACT</name>
<dbReference type="AlphaFoldDB" id="A0A317ZL32"/>
<dbReference type="RefSeq" id="WP_110130463.1">
    <property type="nucleotide sequence ID" value="NZ_QHJQ01000003.1"/>
</dbReference>
<dbReference type="PANTHER" id="PTHR34547:SF1">
    <property type="entry name" value="YACP-LIKE NYN DOMAIN PROTEIN"/>
    <property type="match status" value="1"/>
</dbReference>
<evidence type="ECO:0000313" key="1">
    <source>
        <dbReference type="EMBL" id="PXA04658.1"/>
    </source>
</evidence>
<proteinExistence type="predicted"/>
<dbReference type="EMBL" id="QHJQ01000003">
    <property type="protein sequence ID" value="PXA04658.1"/>
    <property type="molecule type" value="Genomic_DNA"/>
</dbReference>
<organism evidence="1 2">
    <name type="scientific">Coraliomargarita sinensis</name>
    <dbReference type="NCBI Taxonomy" id="2174842"/>
    <lineage>
        <taxon>Bacteria</taxon>
        <taxon>Pseudomonadati</taxon>
        <taxon>Verrucomicrobiota</taxon>
        <taxon>Opitutia</taxon>
        <taxon>Puniceicoccales</taxon>
        <taxon>Coraliomargaritaceae</taxon>
        <taxon>Coraliomargarita</taxon>
    </lineage>
</organism>
<dbReference type="InterPro" id="IPR010298">
    <property type="entry name" value="YacP-like"/>
</dbReference>